<accession>A0A0M3K8S0</accession>
<sequence length="355" mass="39105">LGQIYNLKCPADLKFNPDSMKCDLTDNIPLCQNEISTDQSTQTAASPIDCSSLPDGTYGNGQCSEYYIACHQGRMASMRCPSNLYYNQVSKQCDFKKNVKECITEENTPSNGLPGMDVQMPVQHQTQQSQLPQQTHTQSDSFPSFSCLNKADGVYSPQDQGCVDFFWMCTNSRTFKSACPRGLYYNRNTKQCDHKSSIAECNQFQPITAFVSNNILNPYQNKGVAYEQSCPNGLVYNRMMGLCDHYDNCIRAVNPNTPMPSQIAPVAAEGFPPLEPGPVIIQQPISTTPAKEMDCTNKPDGFYSIGCSANYYACAGGSMSTFTCPANLKYDSVMKVCNYAENVPACRAAEPAKVP</sequence>
<dbReference type="Gene3D" id="3.20.20.80">
    <property type="entry name" value="Glycosidases"/>
    <property type="match status" value="1"/>
</dbReference>
<keyword evidence="5" id="KW-0325">Glycoprotein</keyword>
<evidence type="ECO:0000313" key="7">
    <source>
        <dbReference type="WBParaSite" id="ASIM_0001736101-mRNA-1"/>
    </source>
</evidence>
<evidence type="ECO:0000256" key="3">
    <source>
        <dbReference type="ARBA" id="ARBA00022737"/>
    </source>
</evidence>
<dbReference type="InterPro" id="IPR051940">
    <property type="entry name" value="Chitin_bind-dev_reg"/>
</dbReference>
<dbReference type="InterPro" id="IPR002557">
    <property type="entry name" value="Chitin-bd_dom"/>
</dbReference>
<dbReference type="PANTHER" id="PTHR23301">
    <property type="entry name" value="CHITIN BINDING PERITROPHIN-A"/>
    <property type="match status" value="1"/>
</dbReference>
<dbReference type="SMART" id="SM00494">
    <property type="entry name" value="ChtBD2"/>
    <property type="match status" value="4"/>
</dbReference>
<evidence type="ECO:0000256" key="2">
    <source>
        <dbReference type="ARBA" id="ARBA00022729"/>
    </source>
</evidence>
<keyword evidence="4" id="KW-1015">Disulfide bond</keyword>
<evidence type="ECO:0000256" key="1">
    <source>
        <dbReference type="ARBA" id="ARBA00022669"/>
    </source>
</evidence>
<keyword evidence="3" id="KW-0677">Repeat</keyword>
<organism evidence="7">
    <name type="scientific">Anisakis simplex</name>
    <name type="common">Herring worm</name>
    <dbReference type="NCBI Taxonomy" id="6269"/>
    <lineage>
        <taxon>Eukaryota</taxon>
        <taxon>Metazoa</taxon>
        <taxon>Ecdysozoa</taxon>
        <taxon>Nematoda</taxon>
        <taxon>Chromadorea</taxon>
        <taxon>Rhabditida</taxon>
        <taxon>Spirurina</taxon>
        <taxon>Ascaridomorpha</taxon>
        <taxon>Ascaridoidea</taxon>
        <taxon>Anisakidae</taxon>
        <taxon>Anisakis</taxon>
        <taxon>Anisakis simplex complex</taxon>
    </lineage>
</organism>
<keyword evidence="1" id="KW-0147">Chitin-binding</keyword>
<proteinExistence type="predicted"/>
<dbReference type="GO" id="GO:0005576">
    <property type="term" value="C:extracellular region"/>
    <property type="evidence" value="ECO:0007669"/>
    <property type="project" value="InterPro"/>
</dbReference>
<evidence type="ECO:0000259" key="6">
    <source>
        <dbReference type="PROSITE" id="PS50940"/>
    </source>
</evidence>
<dbReference type="GO" id="GO:0008061">
    <property type="term" value="F:chitin binding"/>
    <property type="evidence" value="ECO:0007669"/>
    <property type="project" value="UniProtKB-KW"/>
</dbReference>
<keyword evidence="2" id="KW-0732">Signal</keyword>
<dbReference type="Gene3D" id="2.170.140.10">
    <property type="entry name" value="Chitin binding domain"/>
    <property type="match status" value="2"/>
</dbReference>
<dbReference type="WBParaSite" id="ASIM_0001736101-mRNA-1">
    <property type="protein sequence ID" value="ASIM_0001736101-mRNA-1"/>
    <property type="gene ID" value="ASIM_0001736101"/>
</dbReference>
<feature type="domain" description="Chitin-binding type-2" evidence="6">
    <location>
        <begin position="47"/>
        <end position="104"/>
    </location>
</feature>
<feature type="domain" description="Chitin-binding type-2" evidence="6">
    <location>
        <begin position="292"/>
        <end position="348"/>
    </location>
</feature>
<evidence type="ECO:0000256" key="4">
    <source>
        <dbReference type="ARBA" id="ARBA00023157"/>
    </source>
</evidence>
<evidence type="ECO:0000256" key="5">
    <source>
        <dbReference type="ARBA" id="ARBA00023180"/>
    </source>
</evidence>
<dbReference type="SUPFAM" id="SSF57625">
    <property type="entry name" value="Invertebrate chitin-binding proteins"/>
    <property type="match status" value="4"/>
</dbReference>
<dbReference type="PANTHER" id="PTHR23301:SF0">
    <property type="entry name" value="CHITIN-BINDING TYPE-2 DOMAIN-CONTAINING PROTEIN-RELATED"/>
    <property type="match status" value="1"/>
</dbReference>
<dbReference type="Pfam" id="PF01607">
    <property type="entry name" value="CBM_14"/>
    <property type="match status" value="3"/>
</dbReference>
<dbReference type="InterPro" id="IPR036508">
    <property type="entry name" value="Chitin-bd_dom_sf"/>
</dbReference>
<protein>
    <submittedName>
        <fullName evidence="7">Peritrophin-44</fullName>
    </submittedName>
</protein>
<dbReference type="PROSITE" id="PS50940">
    <property type="entry name" value="CHIT_BIND_II"/>
    <property type="match status" value="3"/>
</dbReference>
<name>A0A0M3K8S0_ANISI</name>
<feature type="domain" description="Chitin-binding type-2" evidence="6">
    <location>
        <begin position="144"/>
        <end position="203"/>
    </location>
</feature>
<reference evidence="7" key="1">
    <citation type="submission" date="2017-02" db="UniProtKB">
        <authorList>
            <consortium name="WormBaseParasite"/>
        </authorList>
    </citation>
    <scope>IDENTIFICATION</scope>
</reference>
<dbReference type="AlphaFoldDB" id="A0A0M3K8S0"/>